<sequence length="517" mass="57482">MIVVREYDSSRDLADVEAVERRCEVGPSGKLSLFTDLLGDPLCRIRHSPSFLMLVAEMGTEKKEIVGMIRGCIKTVTCGVKLDLNHKSQNDTVKPLYTKLAYVLGLRVSPSHRNMIVVREYDSSRDLADVEAVERRCEVGPSGKLSLFTDLLGDPLCRIRHSPSFLMLVAEMGTEKKEIVGMIRGCIKTVTCGVKLDLNHKSQNDTVKPLYTKLAYVLGLRVSPSHRRQGIGLKLVKMMEEWFRQNGAEYSYIATENDNEASVNLFTGKCGYSEFRKPSILVNPVYAHRVNVSRRVTVIKLDPVDAESLYRLRFSTTEFFPRDIDSVLNNELSLGTFVAVPRSSCYGSGSGSWPGSSKFLEYPPESWAVLSVWNCKDSFRLEVRGASRLKRVVAKTTRVVDKTLPFLKLPSIPSVFKPFGLHFMYGIGGEGPQAAKMVKSLCGHAHNLAKDGGCGVLATEVAGEEPLRQGIPHWKVLSCDEDLWCIKRLGEDYSDGAVGDWTTSPPGSSIFVDPREF</sequence>
<dbReference type="PANTHER" id="PTHR47370:SF8">
    <property type="entry name" value="GENOME ASSEMBLY, CHROMOSOME: A03"/>
    <property type="match status" value="1"/>
</dbReference>
<evidence type="ECO:0000256" key="1">
    <source>
        <dbReference type="ARBA" id="ARBA00008694"/>
    </source>
</evidence>
<feature type="domain" description="N-acetyltransferase" evidence="4">
    <location>
        <begin position="116"/>
        <end position="291"/>
    </location>
</feature>
<keyword evidence="3" id="KW-0012">Acyltransferase</keyword>
<dbReference type="EMBL" id="QGKW02001988">
    <property type="protein sequence ID" value="KAF2550313.1"/>
    <property type="molecule type" value="Genomic_DNA"/>
</dbReference>
<dbReference type="SUPFAM" id="SSF55729">
    <property type="entry name" value="Acyl-CoA N-acyltransferases (Nat)"/>
    <property type="match status" value="1"/>
</dbReference>
<name>A0A8S9GX13_BRACR</name>
<dbReference type="CDD" id="cd04301">
    <property type="entry name" value="NAT_SF"/>
    <property type="match status" value="1"/>
</dbReference>
<evidence type="ECO:0000256" key="2">
    <source>
        <dbReference type="ARBA" id="ARBA00022679"/>
    </source>
</evidence>
<proteinExistence type="inferred from homology"/>
<dbReference type="FunFam" id="3.40.630.30:FF:000084">
    <property type="entry name" value="Probable N-acetyltransferase HLS1-like"/>
    <property type="match status" value="1"/>
</dbReference>
<accession>A0A8S9GX13</accession>
<evidence type="ECO:0000313" key="5">
    <source>
        <dbReference type="EMBL" id="KAF2550313.1"/>
    </source>
</evidence>
<comment type="similarity">
    <text evidence="1">Belongs to the acetyltransferase family.</text>
</comment>
<dbReference type="PANTHER" id="PTHR47370">
    <property type="entry name" value="ACYL-COA N-ACYLTRANSFERASES (NAT) SUPERFAMILY PROTEIN"/>
    <property type="match status" value="1"/>
</dbReference>
<dbReference type="Gene3D" id="3.40.630.30">
    <property type="match status" value="1"/>
</dbReference>
<dbReference type="InterPro" id="IPR052810">
    <property type="entry name" value="Plant_NAT"/>
</dbReference>
<dbReference type="Pfam" id="PF00583">
    <property type="entry name" value="Acetyltransf_1"/>
    <property type="match status" value="1"/>
</dbReference>
<keyword evidence="2" id="KW-0808">Transferase</keyword>
<organism evidence="5 6">
    <name type="scientific">Brassica cretica</name>
    <name type="common">Mustard</name>
    <dbReference type="NCBI Taxonomy" id="69181"/>
    <lineage>
        <taxon>Eukaryota</taxon>
        <taxon>Viridiplantae</taxon>
        <taxon>Streptophyta</taxon>
        <taxon>Embryophyta</taxon>
        <taxon>Tracheophyta</taxon>
        <taxon>Spermatophyta</taxon>
        <taxon>Magnoliopsida</taxon>
        <taxon>eudicotyledons</taxon>
        <taxon>Gunneridae</taxon>
        <taxon>Pentapetalae</taxon>
        <taxon>rosids</taxon>
        <taxon>malvids</taxon>
        <taxon>Brassicales</taxon>
        <taxon>Brassicaceae</taxon>
        <taxon>Brassiceae</taxon>
        <taxon>Brassica</taxon>
    </lineage>
</organism>
<evidence type="ECO:0000259" key="4">
    <source>
        <dbReference type="PROSITE" id="PS51186"/>
    </source>
</evidence>
<reference evidence="5" key="1">
    <citation type="submission" date="2019-12" db="EMBL/GenBank/DDBJ databases">
        <title>Genome sequencing and annotation of Brassica cretica.</title>
        <authorList>
            <person name="Studholme D.J."/>
            <person name="Sarris P.F."/>
        </authorList>
    </citation>
    <scope>NUCLEOTIDE SEQUENCE</scope>
    <source>
        <strain evidence="5">PFS-001/15</strain>
        <tissue evidence="5">Leaf</tissue>
    </source>
</reference>
<evidence type="ECO:0000313" key="6">
    <source>
        <dbReference type="Proteomes" id="UP000712281"/>
    </source>
</evidence>
<dbReference type="GO" id="GO:0016747">
    <property type="term" value="F:acyltransferase activity, transferring groups other than amino-acyl groups"/>
    <property type="evidence" value="ECO:0007669"/>
    <property type="project" value="InterPro"/>
</dbReference>
<gene>
    <name evidence="5" type="ORF">F2Q68_00038003</name>
</gene>
<comment type="caution">
    <text evidence="5">The sequence shown here is derived from an EMBL/GenBank/DDBJ whole genome shotgun (WGS) entry which is preliminary data.</text>
</comment>
<dbReference type="PROSITE" id="PS51186">
    <property type="entry name" value="GNAT"/>
    <property type="match status" value="1"/>
</dbReference>
<dbReference type="InterPro" id="IPR000182">
    <property type="entry name" value="GNAT_dom"/>
</dbReference>
<dbReference type="Proteomes" id="UP000712281">
    <property type="component" value="Unassembled WGS sequence"/>
</dbReference>
<dbReference type="AlphaFoldDB" id="A0A8S9GX13"/>
<protein>
    <recommendedName>
        <fullName evidence="4">N-acetyltransferase domain-containing protein</fullName>
    </recommendedName>
</protein>
<dbReference type="InterPro" id="IPR016181">
    <property type="entry name" value="Acyl_CoA_acyltransferase"/>
</dbReference>
<evidence type="ECO:0000256" key="3">
    <source>
        <dbReference type="ARBA" id="ARBA00023315"/>
    </source>
</evidence>